<evidence type="ECO:0000313" key="1">
    <source>
        <dbReference type="EMBL" id="MVQ48735.1"/>
    </source>
</evidence>
<dbReference type="AlphaFoldDB" id="A0A6L6XSW7"/>
<dbReference type="Proteomes" id="UP000473525">
    <property type="component" value="Unassembled WGS sequence"/>
</dbReference>
<comment type="caution">
    <text evidence="1">The sequence shown here is derived from an EMBL/GenBank/DDBJ whole genome shotgun (WGS) entry which is preliminary data.</text>
</comment>
<accession>A0A6L6XSW7</accession>
<protein>
    <recommendedName>
        <fullName evidence="3">Hemerythrin domain-containing protein</fullName>
    </recommendedName>
</protein>
<proteinExistence type="predicted"/>
<dbReference type="RefSeq" id="WP_157341072.1">
    <property type="nucleotide sequence ID" value="NZ_WSEK01000004.1"/>
</dbReference>
<organism evidence="1 2">
    <name type="scientific">Nocardioides agri</name>
    <dbReference type="NCBI Taxonomy" id="2682843"/>
    <lineage>
        <taxon>Bacteria</taxon>
        <taxon>Bacillati</taxon>
        <taxon>Actinomycetota</taxon>
        <taxon>Actinomycetes</taxon>
        <taxon>Propionibacteriales</taxon>
        <taxon>Nocardioidaceae</taxon>
        <taxon>Nocardioides</taxon>
    </lineage>
</organism>
<sequence>MGTTAVLRNSIQHTHDRLSDRLADAREMAVSRDRPRDGHARIDGFLSSASKHLHAVDAVLLRPARRKVPDGGALVHDYLRSSKDLEVVLAHVKAHEFGSVYETSYSWPQVWGEVETAMADHRRHEEVLGDRLSDNLDDDEIDLLTQRLYAAELAAPSRPHPYTPHTGLLGLVARRVMHAVDGFWDTAENRMVPTPAPEPKKRPGLVAQYFLADPRFDEEQPTR</sequence>
<name>A0A6L6XSW7_9ACTN</name>
<dbReference type="EMBL" id="WSEK01000004">
    <property type="protein sequence ID" value="MVQ48735.1"/>
    <property type="molecule type" value="Genomic_DNA"/>
</dbReference>
<evidence type="ECO:0008006" key="3">
    <source>
        <dbReference type="Google" id="ProtNLM"/>
    </source>
</evidence>
<evidence type="ECO:0000313" key="2">
    <source>
        <dbReference type="Proteomes" id="UP000473525"/>
    </source>
</evidence>
<reference evidence="1 2" key="1">
    <citation type="submission" date="2019-12" db="EMBL/GenBank/DDBJ databases">
        <authorList>
            <person name="Huq M.A."/>
        </authorList>
    </citation>
    <scope>NUCLEOTIDE SEQUENCE [LARGE SCALE GENOMIC DNA]</scope>
    <source>
        <strain evidence="1 2">MAH-18</strain>
    </source>
</reference>
<keyword evidence="2" id="KW-1185">Reference proteome</keyword>
<gene>
    <name evidence="1" type="ORF">GON03_06040</name>
</gene>